<dbReference type="Pfam" id="PF01408">
    <property type="entry name" value="GFO_IDH_MocA"/>
    <property type="match status" value="1"/>
</dbReference>
<reference evidence="4" key="1">
    <citation type="submission" date="2016-10" db="EMBL/GenBank/DDBJ databases">
        <authorList>
            <person name="Varghese N."/>
            <person name="Submissions S."/>
        </authorList>
    </citation>
    <scope>NUCLEOTIDE SEQUENCE [LARGE SCALE GENOMIC DNA]</scope>
    <source>
        <strain evidence="4">LMG 26416</strain>
    </source>
</reference>
<dbReference type="RefSeq" id="WP_244283796.1">
    <property type="nucleotide sequence ID" value="NZ_FNSR01000001.1"/>
</dbReference>
<evidence type="ECO:0000313" key="3">
    <source>
        <dbReference type="EMBL" id="SEL55922.1"/>
    </source>
</evidence>
<dbReference type="PANTHER" id="PTHR43708:SF3">
    <property type="entry name" value="OXIDOREDUCTASE"/>
    <property type="match status" value="1"/>
</dbReference>
<dbReference type="STRING" id="416943.SAMN05445871_2897"/>
<dbReference type="GO" id="GO:0000166">
    <property type="term" value="F:nucleotide binding"/>
    <property type="evidence" value="ECO:0007669"/>
    <property type="project" value="InterPro"/>
</dbReference>
<dbReference type="PANTHER" id="PTHR43708">
    <property type="entry name" value="CONSERVED EXPRESSED OXIDOREDUCTASE (EUROFUNG)"/>
    <property type="match status" value="1"/>
</dbReference>
<dbReference type="Proteomes" id="UP000199120">
    <property type="component" value="Unassembled WGS sequence"/>
</dbReference>
<accession>A0A1H7R728</accession>
<name>A0A1H7R728_9BURK</name>
<evidence type="ECO:0000313" key="4">
    <source>
        <dbReference type="Proteomes" id="UP000199120"/>
    </source>
</evidence>
<proteinExistence type="predicted"/>
<feature type="domain" description="Gfo/Idh/MocA-like oxidoreductase N-terminal" evidence="1">
    <location>
        <begin position="6"/>
        <end position="131"/>
    </location>
</feature>
<dbReference type="InterPro" id="IPR000683">
    <property type="entry name" value="Gfo/Idh/MocA-like_OxRdtase_N"/>
</dbReference>
<keyword evidence="4" id="KW-1185">Reference proteome</keyword>
<dbReference type="Gene3D" id="3.30.360.10">
    <property type="entry name" value="Dihydrodipicolinate Reductase, domain 2"/>
    <property type="match status" value="1"/>
</dbReference>
<dbReference type="AlphaFoldDB" id="A0A1H7R728"/>
<evidence type="ECO:0000259" key="2">
    <source>
        <dbReference type="Pfam" id="PF22725"/>
    </source>
</evidence>
<dbReference type="Pfam" id="PF22725">
    <property type="entry name" value="GFO_IDH_MocA_C3"/>
    <property type="match status" value="1"/>
</dbReference>
<dbReference type="InterPro" id="IPR055170">
    <property type="entry name" value="GFO_IDH_MocA-like_dom"/>
</dbReference>
<organism evidence="3 4">
    <name type="scientific">Paraburkholderia caballeronis</name>
    <dbReference type="NCBI Taxonomy" id="416943"/>
    <lineage>
        <taxon>Bacteria</taxon>
        <taxon>Pseudomonadati</taxon>
        <taxon>Pseudomonadota</taxon>
        <taxon>Betaproteobacteria</taxon>
        <taxon>Burkholderiales</taxon>
        <taxon>Burkholderiaceae</taxon>
        <taxon>Paraburkholderia</taxon>
    </lineage>
</organism>
<evidence type="ECO:0000259" key="1">
    <source>
        <dbReference type="Pfam" id="PF01408"/>
    </source>
</evidence>
<dbReference type="SUPFAM" id="SSF55347">
    <property type="entry name" value="Glyceraldehyde-3-phosphate dehydrogenase-like, C-terminal domain"/>
    <property type="match status" value="1"/>
</dbReference>
<sequence length="384" mass="41058">MTRRLRLGMVGGGQGAFIGAVHRIAARLDDCFELVAGALSSDPARAQASAEAIGLERSYADWREMARVERARDDGIDAVAIVTPNHLHAPIAHAFLDAGIHVICDKPLAVSVEEGEALAKHARVARRVFALTHTYSGYPLVRHARQIVEAGEIGDVRIVQVEYAQDWLATPVERDGANRQAGWRTDPALAGPAGCLGDIGTHAYQLAAFVSGLAPSAVSADVHTFVAGRRVDDHVHAMLRYPGGARGMLWASQVASGAENALRLRVFGTKAAIAFDQEQPNELWFTPQGGAAQRLTRGRVPGAEALHATRVPAGHPEGYLEAFAQLYRDAALQIRAYDAGLEPPPESRLLTTVDDGVDGLRFIAAVLASSAADGAWQPLLQPHR</sequence>
<dbReference type="Gene3D" id="3.40.50.720">
    <property type="entry name" value="NAD(P)-binding Rossmann-like Domain"/>
    <property type="match status" value="1"/>
</dbReference>
<gene>
    <name evidence="3" type="ORF">SAMN05192542_109147</name>
</gene>
<dbReference type="InterPro" id="IPR051317">
    <property type="entry name" value="Gfo/Idh/MocA_oxidoreduct"/>
</dbReference>
<protein>
    <submittedName>
        <fullName evidence="3">Predicted dehydrogenase</fullName>
    </submittedName>
</protein>
<feature type="domain" description="GFO/IDH/MocA-like oxidoreductase" evidence="2">
    <location>
        <begin position="141"/>
        <end position="273"/>
    </location>
</feature>
<dbReference type="InterPro" id="IPR036291">
    <property type="entry name" value="NAD(P)-bd_dom_sf"/>
</dbReference>
<dbReference type="EMBL" id="FOAJ01000009">
    <property type="protein sequence ID" value="SEL55922.1"/>
    <property type="molecule type" value="Genomic_DNA"/>
</dbReference>
<dbReference type="SUPFAM" id="SSF51735">
    <property type="entry name" value="NAD(P)-binding Rossmann-fold domains"/>
    <property type="match status" value="1"/>
</dbReference>